<dbReference type="InterPro" id="IPR011741">
    <property type="entry name" value="Phg_2220_C"/>
</dbReference>
<dbReference type="EMBL" id="MT144445">
    <property type="protein sequence ID" value="QJA53716.1"/>
    <property type="molecule type" value="Genomic_DNA"/>
</dbReference>
<dbReference type="Pfam" id="PF09524">
    <property type="entry name" value="Phg_2220_C"/>
    <property type="match status" value="1"/>
</dbReference>
<gene>
    <name evidence="2" type="ORF">TM448A03825_0001</name>
    <name evidence="3" type="ORF">TM448B01620_0018</name>
</gene>
<evidence type="ECO:0000313" key="2">
    <source>
        <dbReference type="EMBL" id="QJA53716.1"/>
    </source>
</evidence>
<dbReference type="EMBL" id="MT144797">
    <property type="protein sequence ID" value="QJH99576.1"/>
    <property type="molecule type" value="Genomic_DNA"/>
</dbReference>
<organism evidence="2">
    <name type="scientific">viral metagenome</name>
    <dbReference type="NCBI Taxonomy" id="1070528"/>
    <lineage>
        <taxon>unclassified sequences</taxon>
        <taxon>metagenomes</taxon>
        <taxon>organismal metagenomes</taxon>
    </lineage>
</organism>
<feature type="domain" description="Phage conserved hypothetical protein C-terminal" evidence="1">
    <location>
        <begin position="145"/>
        <end position="217"/>
    </location>
</feature>
<dbReference type="AlphaFoldDB" id="A0A6H2A0K1"/>
<name>A0A6H2A0K1_9ZZZZ</name>
<dbReference type="NCBIfam" id="TIGR02220">
    <property type="entry name" value="phg_TIGR02220"/>
    <property type="match status" value="1"/>
</dbReference>
<protein>
    <submittedName>
        <fullName evidence="2">Putative replication protein</fullName>
    </submittedName>
</protein>
<evidence type="ECO:0000259" key="1">
    <source>
        <dbReference type="Pfam" id="PF09524"/>
    </source>
</evidence>
<reference evidence="2" key="1">
    <citation type="submission" date="2020-03" db="EMBL/GenBank/DDBJ databases">
        <title>The deep terrestrial virosphere.</title>
        <authorList>
            <person name="Holmfeldt K."/>
            <person name="Nilsson E."/>
            <person name="Simone D."/>
            <person name="Lopez-Fernandez M."/>
            <person name="Wu X."/>
            <person name="de Brujin I."/>
            <person name="Lundin D."/>
            <person name="Andersson A."/>
            <person name="Bertilsson S."/>
            <person name="Dopson M."/>
        </authorList>
    </citation>
    <scope>NUCLEOTIDE SEQUENCE</scope>
    <source>
        <strain evidence="2">TM448A03825</strain>
        <strain evidence="3">TM448B01620</strain>
    </source>
</reference>
<accession>A0A6H2A0K1</accession>
<proteinExistence type="predicted"/>
<evidence type="ECO:0000313" key="3">
    <source>
        <dbReference type="EMBL" id="QJH99576.1"/>
    </source>
</evidence>
<sequence>MARMRIVKPRFFTDEEIADLAPLTRLLFIGLWTIADRKGRLEDRPKRIKAEIMPYDNHNIDTALTHLHDAGFITRYEVDRKKYIQINTFEKHQHCHIKESESTIPAPCKTGASTPLSLTVTGTVTDTVTGTSTDPLSGKPDFEGVISYLNQKINQNYRATGKGTKKLILARWNEGFNLDDFKKAIDNMTGKWLTDPKMSQYLRPVTLFGEKFESYLNAKVTLSDKGIVSQKTEKSIAVGQQWLKKHQGQEEQGDA</sequence>